<keyword evidence="2" id="KW-1185">Reference proteome</keyword>
<evidence type="ECO:0000313" key="2">
    <source>
        <dbReference type="Proteomes" id="UP000064967"/>
    </source>
</evidence>
<dbReference type="KEGG" id="llu:AKJ09_00627"/>
<name>A0A0K1PK97_9BACT</name>
<dbReference type="EMBL" id="CP012333">
    <property type="protein sequence ID" value="AKU93963.1"/>
    <property type="molecule type" value="Genomic_DNA"/>
</dbReference>
<dbReference type="AlphaFoldDB" id="A0A0K1PK97"/>
<protein>
    <submittedName>
        <fullName evidence="1">Uncharacterized protein</fullName>
    </submittedName>
</protein>
<dbReference type="Proteomes" id="UP000064967">
    <property type="component" value="Chromosome"/>
</dbReference>
<evidence type="ECO:0000313" key="1">
    <source>
        <dbReference type="EMBL" id="AKU93963.1"/>
    </source>
</evidence>
<gene>
    <name evidence="1" type="ORF">AKJ09_00627</name>
</gene>
<proteinExistence type="predicted"/>
<organism evidence="1 2">
    <name type="scientific">Labilithrix luteola</name>
    <dbReference type="NCBI Taxonomy" id="1391654"/>
    <lineage>
        <taxon>Bacteria</taxon>
        <taxon>Pseudomonadati</taxon>
        <taxon>Myxococcota</taxon>
        <taxon>Polyangia</taxon>
        <taxon>Polyangiales</taxon>
        <taxon>Labilitrichaceae</taxon>
        <taxon>Labilithrix</taxon>
    </lineage>
</organism>
<sequence>MTWISGPSWRSPPSCRCSDVVADEDGVSGDDLAARSPCLSR</sequence>
<accession>A0A0K1PK97</accession>
<reference evidence="1 2" key="1">
    <citation type="submission" date="2015-08" db="EMBL/GenBank/DDBJ databases">
        <authorList>
            <person name="Babu N.S."/>
            <person name="Beckwith C.J."/>
            <person name="Beseler K.G."/>
            <person name="Brison A."/>
            <person name="Carone J.V."/>
            <person name="Caskin T.P."/>
            <person name="Diamond M."/>
            <person name="Durham M.E."/>
            <person name="Foxe J.M."/>
            <person name="Go M."/>
            <person name="Henderson B.A."/>
            <person name="Jones I.B."/>
            <person name="McGettigan J.A."/>
            <person name="Micheletti S.J."/>
            <person name="Nasrallah M.E."/>
            <person name="Ortiz D."/>
            <person name="Piller C.R."/>
            <person name="Privatt S.R."/>
            <person name="Schneider S.L."/>
            <person name="Sharp S."/>
            <person name="Smith T.C."/>
            <person name="Stanton J.D."/>
            <person name="Ullery H.E."/>
            <person name="Wilson R.J."/>
            <person name="Serrano M.G."/>
            <person name="Buck G."/>
            <person name="Lee V."/>
            <person name="Wang Y."/>
            <person name="Carvalho R."/>
            <person name="Voegtly L."/>
            <person name="Shi R."/>
            <person name="Duckworth R."/>
            <person name="Johnson A."/>
            <person name="Loviza R."/>
            <person name="Walstead R."/>
            <person name="Shah Z."/>
            <person name="Kiflezghi M."/>
            <person name="Wade K."/>
            <person name="Ball S.L."/>
            <person name="Bradley K.W."/>
            <person name="Asai D.J."/>
            <person name="Bowman C.A."/>
            <person name="Russell D.A."/>
            <person name="Pope W.H."/>
            <person name="Jacobs-Sera D."/>
            <person name="Hendrix R.W."/>
            <person name="Hatfull G.F."/>
        </authorList>
    </citation>
    <scope>NUCLEOTIDE SEQUENCE [LARGE SCALE GENOMIC DNA]</scope>
    <source>
        <strain evidence="1 2">DSM 27648</strain>
    </source>
</reference>